<proteinExistence type="predicted"/>
<dbReference type="AlphaFoldDB" id="A0A4Z2G5Y4"/>
<protein>
    <submittedName>
        <fullName evidence="1">Uncharacterized protein</fullName>
    </submittedName>
</protein>
<comment type="caution">
    <text evidence="1">The sequence shown here is derived from an EMBL/GenBank/DDBJ whole genome shotgun (WGS) entry which is preliminary data.</text>
</comment>
<reference evidence="1 2" key="1">
    <citation type="submission" date="2019-03" db="EMBL/GenBank/DDBJ databases">
        <title>First draft genome of Liparis tanakae, snailfish: a comprehensive survey of snailfish specific genes.</title>
        <authorList>
            <person name="Kim W."/>
            <person name="Song I."/>
            <person name="Jeong J.-H."/>
            <person name="Kim D."/>
            <person name="Kim S."/>
            <person name="Ryu S."/>
            <person name="Song J.Y."/>
            <person name="Lee S.K."/>
        </authorList>
    </citation>
    <scope>NUCLEOTIDE SEQUENCE [LARGE SCALE GENOMIC DNA]</scope>
    <source>
        <tissue evidence="1">Muscle</tissue>
    </source>
</reference>
<keyword evidence="2" id="KW-1185">Reference proteome</keyword>
<gene>
    <name evidence="1" type="ORF">EYF80_041606</name>
</gene>
<sequence length="146" mass="17165">MFFTLFSSDRAKDRRDPAAFLRNTFGIEDVSPHYRLLEVWILEVWILEVWILDVWILEVWIVEVWIVEVWIVEVWIVEVWIVEVWIREVWILEVWILEVWILEVWILEADGVGAAETRAAAILHPPVLSAPRGHGGGDTAAVTRRR</sequence>
<organism evidence="1 2">
    <name type="scientific">Liparis tanakae</name>
    <name type="common">Tanaka's snailfish</name>
    <dbReference type="NCBI Taxonomy" id="230148"/>
    <lineage>
        <taxon>Eukaryota</taxon>
        <taxon>Metazoa</taxon>
        <taxon>Chordata</taxon>
        <taxon>Craniata</taxon>
        <taxon>Vertebrata</taxon>
        <taxon>Euteleostomi</taxon>
        <taxon>Actinopterygii</taxon>
        <taxon>Neopterygii</taxon>
        <taxon>Teleostei</taxon>
        <taxon>Neoteleostei</taxon>
        <taxon>Acanthomorphata</taxon>
        <taxon>Eupercaria</taxon>
        <taxon>Perciformes</taxon>
        <taxon>Cottioidei</taxon>
        <taxon>Cottales</taxon>
        <taxon>Liparidae</taxon>
        <taxon>Liparis</taxon>
    </lineage>
</organism>
<name>A0A4Z2G5Y4_9TELE</name>
<evidence type="ECO:0000313" key="2">
    <source>
        <dbReference type="Proteomes" id="UP000314294"/>
    </source>
</evidence>
<evidence type="ECO:0000313" key="1">
    <source>
        <dbReference type="EMBL" id="TNN48184.1"/>
    </source>
</evidence>
<dbReference type="Proteomes" id="UP000314294">
    <property type="component" value="Unassembled WGS sequence"/>
</dbReference>
<accession>A0A4Z2G5Y4</accession>
<dbReference type="EMBL" id="SRLO01000707">
    <property type="protein sequence ID" value="TNN48184.1"/>
    <property type="molecule type" value="Genomic_DNA"/>
</dbReference>